<name>A0ABR8MMI7_9ACTN</name>
<evidence type="ECO:0000313" key="3">
    <source>
        <dbReference type="Proteomes" id="UP000649289"/>
    </source>
</evidence>
<gene>
    <name evidence="2" type="ORF">IEZ25_19335</name>
</gene>
<feature type="domain" description="Phosphotyrosine protein phosphatase I" evidence="1">
    <location>
        <begin position="5"/>
        <end position="178"/>
    </location>
</feature>
<accession>A0ABR8MMI7</accession>
<evidence type="ECO:0000259" key="1">
    <source>
        <dbReference type="SMART" id="SM00226"/>
    </source>
</evidence>
<comment type="caution">
    <text evidence="2">The sequence shown here is derived from an EMBL/GenBank/DDBJ whole genome shotgun (WGS) entry which is preliminary data.</text>
</comment>
<protein>
    <recommendedName>
        <fullName evidence="1">Phosphotyrosine protein phosphatase I domain-containing protein</fullName>
    </recommendedName>
</protein>
<dbReference type="InterPro" id="IPR023485">
    <property type="entry name" value="Ptyr_pPase"/>
</dbReference>
<reference evidence="2 3" key="1">
    <citation type="submission" date="2020-09" db="EMBL/GenBank/DDBJ databases">
        <title>novel species in genus Nocardioides.</title>
        <authorList>
            <person name="Zhang G."/>
        </authorList>
    </citation>
    <scope>NUCLEOTIDE SEQUENCE [LARGE SCALE GENOMIC DNA]</scope>
    <source>
        <strain evidence="2 3">19197</strain>
    </source>
</reference>
<dbReference type="Gene3D" id="3.40.50.2300">
    <property type="match status" value="1"/>
</dbReference>
<evidence type="ECO:0000313" key="2">
    <source>
        <dbReference type="EMBL" id="MBD3916780.1"/>
    </source>
</evidence>
<dbReference type="SMART" id="SM00226">
    <property type="entry name" value="LMWPc"/>
    <property type="match status" value="1"/>
</dbReference>
<dbReference type="PANTHER" id="PTHR11717:SF31">
    <property type="entry name" value="LOW MOLECULAR WEIGHT PROTEIN-TYROSINE-PHOSPHATASE ETP-RELATED"/>
    <property type="match status" value="1"/>
</dbReference>
<keyword evidence="3" id="KW-1185">Reference proteome</keyword>
<dbReference type="RefSeq" id="WP_191201116.1">
    <property type="nucleotide sequence ID" value="NZ_BAAAPA010000001.1"/>
</dbReference>
<dbReference type="InterPro" id="IPR036196">
    <property type="entry name" value="Ptyr_pPase_sf"/>
</dbReference>
<dbReference type="EMBL" id="JACXYY010000009">
    <property type="protein sequence ID" value="MBD3916780.1"/>
    <property type="molecule type" value="Genomic_DNA"/>
</dbReference>
<proteinExistence type="predicted"/>
<dbReference type="InterPro" id="IPR050438">
    <property type="entry name" value="LMW_PTPase"/>
</dbReference>
<organism evidence="2 3">
    <name type="scientific">Nocardioides hwasunensis</name>
    <dbReference type="NCBI Taxonomy" id="397258"/>
    <lineage>
        <taxon>Bacteria</taxon>
        <taxon>Bacillati</taxon>
        <taxon>Actinomycetota</taxon>
        <taxon>Actinomycetes</taxon>
        <taxon>Propionibacteriales</taxon>
        <taxon>Nocardioidaceae</taxon>
        <taxon>Nocardioides</taxon>
    </lineage>
</organism>
<dbReference type="SUPFAM" id="SSF52788">
    <property type="entry name" value="Phosphotyrosine protein phosphatases I"/>
    <property type="match status" value="1"/>
</dbReference>
<sequence>MPEPLSVLFVCTANICRSPAMELVARDLAGAADVVFRSCGTHARDGEPMDAAMAATLPAGMADGFRSRRLTGSLLASADLVLTAQAVHRQHILDDHPRLHRRLFTLGQFAATLASDAAGDLADLSGRDLIAAAGQRRVHSVPEHDVADPYRRGKKASAQATGTITTMLSDIVPRLVGTTWPEGRRAAREGEDA</sequence>
<dbReference type="Pfam" id="PF01451">
    <property type="entry name" value="LMWPc"/>
    <property type="match status" value="1"/>
</dbReference>
<dbReference type="Proteomes" id="UP000649289">
    <property type="component" value="Unassembled WGS sequence"/>
</dbReference>
<dbReference type="PANTHER" id="PTHR11717">
    <property type="entry name" value="LOW MOLECULAR WEIGHT PROTEIN TYROSINE PHOSPHATASE"/>
    <property type="match status" value="1"/>
</dbReference>